<keyword evidence="4" id="KW-1185">Reference proteome</keyword>
<proteinExistence type="predicted"/>
<dbReference type="InterPro" id="IPR051264">
    <property type="entry name" value="FAD-oxidored/transferase_4"/>
</dbReference>
<evidence type="ECO:0000313" key="3">
    <source>
        <dbReference type="EMBL" id="MBW4329784.1"/>
    </source>
</evidence>
<gene>
    <name evidence="3" type="ORF">KY084_02705</name>
</gene>
<dbReference type="EMBL" id="JAHWZX010000002">
    <property type="protein sequence ID" value="MBW4329784.1"/>
    <property type="molecule type" value="Genomic_DNA"/>
</dbReference>
<accession>A0ABS6XHV0</accession>
<dbReference type="PROSITE" id="PS51387">
    <property type="entry name" value="FAD_PCMH"/>
    <property type="match status" value="1"/>
</dbReference>
<evidence type="ECO:0000256" key="1">
    <source>
        <dbReference type="ARBA" id="ARBA00022827"/>
    </source>
</evidence>
<dbReference type="PANTHER" id="PTHR43716:SF2">
    <property type="entry name" value="BLL6224 PROTEIN"/>
    <property type="match status" value="1"/>
</dbReference>
<dbReference type="Pfam" id="PF01565">
    <property type="entry name" value="FAD_binding_4"/>
    <property type="match status" value="1"/>
</dbReference>
<dbReference type="Pfam" id="PF02913">
    <property type="entry name" value="FAD-oxidase_C"/>
    <property type="match status" value="1"/>
</dbReference>
<keyword evidence="1" id="KW-0285">Flavoprotein</keyword>
<comment type="caution">
    <text evidence="3">The sequence shown here is derived from an EMBL/GenBank/DDBJ whole genome shotgun (WGS) entry which is preliminary data.</text>
</comment>
<evidence type="ECO:0000313" key="4">
    <source>
        <dbReference type="Proteomes" id="UP001197214"/>
    </source>
</evidence>
<evidence type="ECO:0000259" key="2">
    <source>
        <dbReference type="PROSITE" id="PS51387"/>
    </source>
</evidence>
<feature type="domain" description="FAD-binding PCMH-type" evidence="2">
    <location>
        <begin position="40"/>
        <end position="221"/>
    </location>
</feature>
<dbReference type="PANTHER" id="PTHR43716">
    <property type="entry name" value="D-2-HYDROXYGLUTARATE DEHYDROGENASE, MITOCHONDRIAL"/>
    <property type="match status" value="1"/>
</dbReference>
<keyword evidence="1" id="KW-0274">FAD</keyword>
<dbReference type="InterPro" id="IPR004113">
    <property type="entry name" value="FAD-bd_oxidored_4_C"/>
</dbReference>
<dbReference type="Proteomes" id="UP001197214">
    <property type="component" value="Unassembled WGS sequence"/>
</dbReference>
<protein>
    <submittedName>
        <fullName evidence="3">FAD-binding oxidoreductase</fullName>
    </submittedName>
</protein>
<dbReference type="InterPro" id="IPR006094">
    <property type="entry name" value="Oxid_FAD_bind_N"/>
</dbReference>
<dbReference type="RefSeq" id="WP_219236897.1">
    <property type="nucleotide sequence ID" value="NZ_JAHWZX010000002.1"/>
</dbReference>
<name>A0ABS6XHV0_9SPHN</name>
<sequence>MANASQKALIDFVRDRFGERPVVTNVDDIAPWLVDWRGRYHGAAPAILQPDSTEQVATIVGKAGELGVPLVPQGGNTSMVGGATPPADGSAVILSLRRMNRIRSLSAEDNLAIAEAGVILQTLHETAEASGRRFPLTLGARGSATIGGLVSTNAGGTQVLRHGTMRGLVAGVEAVLPDGAVHDGLAALKKDNRGYDLNQLLIGAEGTLGFITAATLRLVPAIARRAVAWVGLDHPRTALKLLREIEARSDAVESFEIIPGDSLALVLSAIPDTRAPLAGEYPWHVLIEAVGGEGDPNDPRALLESVLAEALEAGTIADAVIAASEAQATAFWKLRDSLSEAERSAGPAVQHDISVPVADMPDFMVDAAKRAEARFPGTHATAFGHLGDGNVHFHVRAPQGSQWDQWYAQEAETISRFVNDMVVAAGGSISAEHGIGQMKLRELERLGSPARLATLRAVKSALDPRNICNPGKLVALAPASRDT</sequence>
<reference evidence="3 4" key="1">
    <citation type="submission" date="2021-07" db="EMBL/GenBank/DDBJ databases">
        <title>Stakelama flava sp. nov., a novel endophytic bacterium isolated from branch of Kandelia candel.</title>
        <authorList>
            <person name="Tuo L."/>
        </authorList>
    </citation>
    <scope>NUCLEOTIDE SEQUENCE [LARGE SCALE GENOMIC DNA]</scope>
    <source>
        <strain evidence="3 4">CBK3Z-3</strain>
    </source>
</reference>
<organism evidence="3 4">
    <name type="scientific">Stakelama flava</name>
    <dbReference type="NCBI Taxonomy" id="2860338"/>
    <lineage>
        <taxon>Bacteria</taxon>
        <taxon>Pseudomonadati</taxon>
        <taxon>Pseudomonadota</taxon>
        <taxon>Alphaproteobacteria</taxon>
        <taxon>Sphingomonadales</taxon>
        <taxon>Sphingomonadaceae</taxon>
        <taxon>Stakelama</taxon>
    </lineage>
</organism>
<dbReference type="InterPro" id="IPR016166">
    <property type="entry name" value="FAD-bd_PCMH"/>
</dbReference>